<evidence type="ECO:0000313" key="2">
    <source>
        <dbReference type="Proteomes" id="UP000095282"/>
    </source>
</evidence>
<name>A0A1I7U5A4_9PELO</name>
<keyword evidence="2" id="KW-1185">Reference proteome</keyword>
<evidence type="ECO:0000256" key="1">
    <source>
        <dbReference type="SAM" id="MobiDB-lite"/>
    </source>
</evidence>
<feature type="compositionally biased region" description="Polar residues" evidence="1">
    <location>
        <begin position="1"/>
        <end position="10"/>
    </location>
</feature>
<dbReference type="Proteomes" id="UP000095282">
    <property type="component" value="Unplaced"/>
</dbReference>
<feature type="region of interest" description="Disordered" evidence="1">
    <location>
        <begin position="1"/>
        <end position="50"/>
    </location>
</feature>
<reference evidence="3" key="1">
    <citation type="submission" date="2016-11" db="UniProtKB">
        <authorList>
            <consortium name="WormBaseParasite"/>
        </authorList>
    </citation>
    <scope>IDENTIFICATION</scope>
</reference>
<dbReference type="WBParaSite" id="Csp11.Scaffold629.g15000.t1">
    <property type="protein sequence ID" value="Csp11.Scaffold629.g15000.t1"/>
    <property type="gene ID" value="Csp11.Scaffold629.g15000"/>
</dbReference>
<proteinExistence type="predicted"/>
<protein>
    <submittedName>
        <fullName evidence="3">BLOC-1-related complex subunit 5</fullName>
    </submittedName>
</protein>
<dbReference type="AlphaFoldDB" id="A0A1I7U5A4"/>
<organism evidence="2 3">
    <name type="scientific">Caenorhabditis tropicalis</name>
    <dbReference type="NCBI Taxonomy" id="1561998"/>
    <lineage>
        <taxon>Eukaryota</taxon>
        <taxon>Metazoa</taxon>
        <taxon>Ecdysozoa</taxon>
        <taxon>Nematoda</taxon>
        <taxon>Chromadorea</taxon>
        <taxon>Rhabditida</taxon>
        <taxon>Rhabditina</taxon>
        <taxon>Rhabditomorpha</taxon>
        <taxon>Rhabditoidea</taxon>
        <taxon>Rhabditidae</taxon>
        <taxon>Peloderinae</taxon>
        <taxon>Caenorhabditis</taxon>
    </lineage>
</organism>
<feature type="compositionally biased region" description="Acidic residues" evidence="1">
    <location>
        <begin position="29"/>
        <end position="42"/>
    </location>
</feature>
<evidence type="ECO:0000313" key="3">
    <source>
        <dbReference type="WBParaSite" id="Csp11.Scaffold629.g15000.t1"/>
    </source>
</evidence>
<sequence length="236" mass="26415">MSPPRRQNLSDVARVTIESPERRQQQEKEDSEPPVLEAEEPSGELIPEEKGEDLNLSQALQRIGSSSSSRNADDDVICIGNDPFPDNFGRKTVVHRVYRPINHPGAHRLRPIDTTIGSNTSKPAAQKVLENRKRELQMDVRPVKKAAGEVDIAQMLKTTPPVKLEVNVGGATEEITEEFVKRQKETLGEMMRAASTHSLLIGSMIINGLNTLKEKPDLYNQFTRDVNDILAKYKIQ</sequence>
<feature type="compositionally biased region" description="Basic and acidic residues" evidence="1">
    <location>
        <begin position="19"/>
        <end position="28"/>
    </location>
</feature>
<accession>A0A1I7U5A4</accession>